<dbReference type="GO" id="GO:0003700">
    <property type="term" value="F:DNA-binding transcription factor activity"/>
    <property type="evidence" value="ECO:0007669"/>
    <property type="project" value="TreeGrafter"/>
</dbReference>
<dbReference type="PROSITE" id="PS51078">
    <property type="entry name" value="ICLR_ED"/>
    <property type="match status" value="1"/>
</dbReference>
<proteinExistence type="predicted"/>
<dbReference type="RefSeq" id="WP_119795403.1">
    <property type="nucleotide sequence ID" value="NZ_QYZD01000022.1"/>
</dbReference>
<keyword evidence="3" id="KW-0804">Transcription</keyword>
<reference evidence="6 7" key="1">
    <citation type="submission" date="2018-09" db="EMBL/GenBank/DDBJ databases">
        <title>Paenibacillus SK2017-BO5.</title>
        <authorList>
            <person name="Piskunova J.V."/>
            <person name="Dubiley S.A."/>
            <person name="Severinov K.V."/>
        </authorList>
    </citation>
    <scope>NUCLEOTIDE SEQUENCE [LARGE SCALE GENOMIC DNA]</scope>
    <source>
        <strain evidence="6 7">BO5</strain>
    </source>
</reference>
<dbReference type="PROSITE" id="PS51077">
    <property type="entry name" value="HTH_ICLR"/>
    <property type="match status" value="1"/>
</dbReference>
<dbReference type="Pfam" id="PF09339">
    <property type="entry name" value="HTH_IclR"/>
    <property type="match status" value="1"/>
</dbReference>
<name>A0A3A3GFS2_PANTH</name>
<dbReference type="InterPro" id="IPR014757">
    <property type="entry name" value="Tscrpt_reg_IclR_C"/>
</dbReference>
<dbReference type="InterPro" id="IPR036388">
    <property type="entry name" value="WH-like_DNA-bd_sf"/>
</dbReference>
<dbReference type="SUPFAM" id="SSF46785">
    <property type="entry name" value="Winged helix' DNA-binding domain"/>
    <property type="match status" value="1"/>
</dbReference>
<keyword evidence="2" id="KW-0238">DNA-binding</keyword>
<dbReference type="Gene3D" id="1.10.10.10">
    <property type="entry name" value="Winged helix-like DNA-binding domain superfamily/Winged helix DNA-binding domain"/>
    <property type="match status" value="1"/>
</dbReference>
<evidence type="ECO:0000256" key="1">
    <source>
        <dbReference type="ARBA" id="ARBA00023015"/>
    </source>
</evidence>
<protein>
    <submittedName>
        <fullName evidence="6">IclR family transcriptional regulator</fullName>
    </submittedName>
</protein>
<dbReference type="InterPro" id="IPR050707">
    <property type="entry name" value="HTH_MetabolicPath_Reg"/>
</dbReference>
<dbReference type="Pfam" id="PF01614">
    <property type="entry name" value="IclR_C"/>
    <property type="match status" value="1"/>
</dbReference>
<feature type="domain" description="IclR-ED" evidence="5">
    <location>
        <begin position="67"/>
        <end position="248"/>
    </location>
</feature>
<comment type="caution">
    <text evidence="6">The sequence shown here is derived from an EMBL/GenBank/DDBJ whole genome shotgun (WGS) entry which is preliminary data.</text>
</comment>
<dbReference type="InterPro" id="IPR029016">
    <property type="entry name" value="GAF-like_dom_sf"/>
</dbReference>
<dbReference type="Gene3D" id="3.30.450.40">
    <property type="match status" value="1"/>
</dbReference>
<evidence type="ECO:0000259" key="5">
    <source>
        <dbReference type="PROSITE" id="PS51078"/>
    </source>
</evidence>
<dbReference type="GO" id="GO:0045892">
    <property type="term" value="P:negative regulation of DNA-templated transcription"/>
    <property type="evidence" value="ECO:0007669"/>
    <property type="project" value="TreeGrafter"/>
</dbReference>
<keyword evidence="1" id="KW-0805">Transcription regulation</keyword>
<organism evidence="6 7">
    <name type="scientific">Paenibacillus thiaminolyticus</name>
    <name type="common">Bacillus thiaminolyticus</name>
    <dbReference type="NCBI Taxonomy" id="49283"/>
    <lineage>
        <taxon>Bacteria</taxon>
        <taxon>Bacillati</taxon>
        <taxon>Bacillota</taxon>
        <taxon>Bacilli</taxon>
        <taxon>Bacillales</taxon>
        <taxon>Paenibacillaceae</taxon>
        <taxon>Paenibacillus</taxon>
    </lineage>
</organism>
<evidence type="ECO:0000313" key="6">
    <source>
        <dbReference type="EMBL" id="RJG21664.1"/>
    </source>
</evidence>
<gene>
    <name evidence="6" type="ORF">DQX05_20820</name>
</gene>
<accession>A0A3A3GFS2</accession>
<feature type="domain" description="HTH iclR-type" evidence="4">
    <location>
        <begin position="5"/>
        <end position="66"/>
    </location>
</feature>
<dbReference type="PANTHER" id="PTHR30136">
    <property type="entry name" value="HELIX-TURN-HELIX TRANSCRIPTIONAL REGULATOR, ICLR FAMILY"/>
    <property type="match status" value="1"/>
</dbReference>
<sequence length="257" mass="28376">MAASAPGLSSGLRIMEAIVESESGIGFNQLKTAAELSAASLNRYLQVLLEQQYVEKDANQQYVAGPMLFALMQRAEHHHGLRGTSGPVLDRISREAGCTALWIDYRHGRMSCRDKRVHPEGIAMQQTGEIRTDYPLHPWGFLLLAHADEATRRLYLEHADNGALARYRPDAEALDRYIANAAERGLADDQGAILPHIRRIAVPVYDGERLAAAIAVGMPGTSFDAPFIHRIYELLQDEAAQVMKLLQPPIQEGRGEA</sequence>
<dbReference type="GO" id="GO:0003677">
    <property type="term" value="F:DNA binding"/>
    <property type="evidence" value="ECO:0007669"/>
    <property type="project" value="UniProtKB-KW"/>
</dbReference>
<dbReference type="PANTHER" id="PTHR30136:SF35">
    <property type="entry name" value="HTH-TYPE TRANSCRIPTIONAL REGULATOR RV1719"/>
    <property type="match status" value="1"/>
</dbReference>
<dbReference type="SUPFAM" id="SSF55781">
    <property type="entry name" value="GAF domain-like"/>
    <property type="match status" value="1"/>
</dbReference>
<evidence type="ECO:0000256" key="3">
    <source>
        <dbReference type="ARBA" id="ARBA00023163"/>
    </source>
</evidence>
<dbReference type="SMART" id="SM00346">
    <property type="entry name" value="HTH_ICLR"/>
    <property type="match status" value="1"/>
</dbReference>
<dbReference type="InterPro" id="IPR005471">
    <property type="entry name" value="Tscrpt_reg_IclR_N"/>
</dbReference>
<dbReference type="AlphaFoldDB" id="A0A3A3GFS2"/>
<dbReference type="InterPro" id="IPR036390">
    <property type="entry name" value="WH_DNA-bd_sf"/>
</dbReference>
<evidence type="ECO:0000313" key="7">
    <source>
        <dbReference type="Proteomes" id="UP000266177"/>
    </source>
</evidence>
<dbReference type="EMBL" id="QYZD01000022">
    <property type="protein sequence ID" value="RJG21664.1"/>
    <property type="molecule type" value="Genomic_DNA"/>
</dbReference>
<dbReference type="Proteomes" id="UP000266177">
    <property type="component" value="Unassembled WGS sequence"/>
</dbReference>
<evidence type="ECO:0000256" key="2">
    <source>
        <dbReference type="ARBA" id="ARBA00023125"/>
    </source>
</evidence>
<dbReference type="OrthoDB" id="2577642at2"/>
<evidence type="ECO:0000259" key="4">
    <source>
        <dbReference type="PROSITE" id="PS51077"/>
    </source>
</evidence>